<keyword evidence="10" id="KW-1185">Reference proteome</keyword>
<feature type="transmembrane region" description="Helical" evidence="6">
    <location>
        <begin position="145"/>
        <end position="167"/>
    </location>
</feature>
<dbReference type="GO" id="GO:0016020">
    <property type="term" value="C:membrane"/>
    <property type="evidence" value="ECO:0007669"/>
    <property type="project" value="UniProtKB-SubCell"/>
</dbReference>
<feature type="transmembrane region" description="Helical" evidence="6">
    <location>
        <begin position="12"/>
        <end position="32"/>
    </location>
</feature>
<keyword evidence="2" id="KW-0145">Chemotaxis</keyword>
<dbReference type="SMART" id="SM00283">
    <property type="entry name" value="MA"/>
    <property type="match status" value="1"/>
</dbReference>
<reference evidence="10" key="1">
    <citation type="submission" date="2017-08" db="EMBL/GenBank/DDBJ databases">
        <authorList>
            <person name="Varghese N."/>
            <person name="Submissions S."/>
        </authorList>
    </citation>
    <scope>NUCLEOTIDE SEQUENCE [LARGE SCALE GENOMIC DNA]</scope>
    <source>
        <strain evidence="10">KCTC 23107</strain>
    </source>
</reference>
<evidence type="ECO:0000313" key="9">
    <source>
        <dbReference type="EMBL" id="SOE08440.1"/>
    </source>
</evidence>
<dbReference type="PANTHER" id="PTHR43531">
    <property type="entry name" value="PROTEIN ICFG"/>
    <property type="match status" value="1"/>
</dbReference>
<dbReference type="Gene3D" id="1.10.287.950">
    <property type="entry name" value="Methyl-accepting chemotaxis protein"/>
    <property type="match status" value="1"/>
</dbReference>
<feature type="transmembrane region" description="Helical" evidence="6">
    <location>
        <begin position="94"/>
        <end position="110"/>
    </location>
</feature>
<feature type="compositionally biased region" description="Low complexity" evidence="5">
    <location>
        <begin position="525"/>
        <end position="539"/>
    </location>
</feature>
<dbReference type="EMBL" id="OCPC01000001">
    <property type="protein sequence ID" value="SOE08440.1"/>
    <property type="molecule type" value="Genomic_DNA"/>
</dbReference>
<dbReference type="InterPro" id="IPR004089">
    <property type="entry name" value="MCPsignal_dom"/>
</dbReference>
<evidence type="ECO:0000256" key="1">
    <source>
        <dbReference type="ARBA" id="ARBA00004370"/>
    </source>
</evidence>
<keyword evidence="6" id="KW-0812">Transmembrane</keyword>
<evidence type="ECO:0000256" key="5">
    <source>
        <dbReference type="SAM" id="MobiDB-lite"/>
    </source>
</evidence>
<evidence type="ECO:0000259" key="7">
    <source>
        <dbReference type="PROSITE" id="PS50111"/>
    </source>
</evidence>
<dbReference type="RefSeq" id="WP_097104060.1">
    <property type="nucleotide sequence ID" value="NZ_OCPC01000001.1"/>
</dbReference>
<evidence type="ECO:0000256" key="2">
    <source>
        <dbReference type="ARBA" id="ARBA00022500"/>
    </source>
</evidence>
<dbReference type="GO" id="GO:0006935">
    <property type="term" value="P:chemotaxis"/>
    <property type="evidence" value="ECO:0007669"/>
    <property type="project" value="UniProtKB-KW"/>
</dbReference>
<dbReference type="CDD" id="cd11386">
    <property type="entry name" value="MCP_signal"/>
    <property type="match status" value="1"/>
</dbReference>
<dbReference type="InterPro" id="IPR003660">
    <property type="entry name" value="HAMP_dom"/>
</dbReference>
<dbReference type="SUPFAM" id="SSF58104">
    <property type="entry name" value="Methyl-accepting chemotaxis protein (MCP) signaling domain"/>
    <property type="match status" value="1"/>
</dbReference>
<evidence type="ECO:0000256" key="3">
    <source>
        <dbReference type="ARBA" id="ARBA00029447"/>
    </source>
</evidence>
<dbReference type="InterPro" id="IPR004090">
    <property type="entry name" value="Chemotax_Me-accpt_rcpt"/>
</dbReference>
<dbReference type="PROSITE" id="PS50885">
    <property type="entry name" value="HAMP"/>
    <property type="match status" value="1"/>
</dbReference>
<evidence type="ECO:0000313" key="10">
    <source>
        <dbReference type="Proteomes" id="UP000219465"/>
    </source>
</evidence>
<dbReference type="AlphaFoldDB" id="A0A286HKV5"/>
<evidence type="ECO:0000259" key="8">
    <source>
        <dbReference type="PROSITE" id="PS50885"/>
    </source>
</evidence>
<dbReference type="GO" id="GO:0007165">
    <property type="term" value="P:signal transduction"/>
    <property type="evidence" value="ECO:0007669"/>
    <property type="project" value="UniProtKB-KW"/>
</dbReference>
<name>A0A286HKV5_9HYPH</name>
<sequence length="567" mass="60322">MNYMISLRTRAAIAIISLLWINVGMMALRFLWGMEADPIIVLGGGTAIAGAATLTWWNDRTGTATQISTALAHAASVALLVYSFSGSPYQIDMHMYFFASLAICAAWVNWQPILAFAGLTAVHHLVLFFLIPAAVFPGTSDFGRVVLHAVILILEAGALVALGHSLARAFAQNDEAMIETRAANEQASEMSRKAEEARQQNIEDAKRREAERAADTARLQFAMESLGSGLRKLAEGDLRVRLTDEFDETLEVLRGDFNTSMESLEQLVAELGGSARQMCEASNTVCTDAERISKRTEQQAVSLEETAAAIGRITENVQTASKRAGEAGRLVDEATKNASISASIVSNAVNAMTEIEASSRQIGQIITVIDEIAFQTNLLALNAGVEAARAGEAGKGFAVVAQEVRELAQRSASAAKEINALIDTSSTQVSSGVALVNQTGEALRSIGEQVREINDYIAKIVETAREQATDISEINSAVVNMDQTTQQNTALMTDTTRSIRGLAEEADGLVAKLAVFNVSERAASRPAPAARARPAAAAPAPAPQPQRPARHAGGGAAVAVAQGWDEF</sequence>
<comment type="similarity">
    <text evidence="3">Belongs to the methyl-accepting chemotaxis (MCP) protein family.</text>
</comment>
<dbReference type="OrthoDB" id="3289104at2"/>
<dbReference type="GO" id="GO:0004888">
    <property type="term" value="F:transmembrane signaling receptor activity"/>
    <property type="evidence" value="ECO:0007669"/>
    <property type="project" value="InterPro"/>
</dbReference>
<dbReference type="Pfam" id="PF00015">
    <property type="entry name" value="MCPsignal"/>
    <property type="match status" value="1"/>
</dbReference>
<dbReference type="FunFam" id="1.10.287.950:FF:000001">
    <property type="entry name" value="Methyl-accepting chemotaxis sensory transducer"/>
    <property type="match status" value="1"/>
</dbReference>
<proteinExistence type="inferred from homology"/>
<feature type="transmembrane region" description="Helical" evidence="6">
    <location>
        <begin position="63"/>
        <end position="82"/>
    </location>
</feature>
<feature type="transmembrane region" description="Helical" evidence="6">
    <location>
        <begin position="116"/>
        <end position="136"/>
    </location>
</feature>
<evidence type="ECO:0000256" key="6">
    <source>
        <dbReference type="SAM" id="Phobius"/>
    </source>
</evidence>
<dbReference type="PRINTS" id="PR00260">
    <property type="entry name" value="CHEMTRNSDUCR"/>
</dbReference>
<feature type="domain" description="Methyl-accepting transducer" evidence="7">
    <location>
        <begin position="274"/>
        <end position="503"/>
    </location>
</feature>
<protein>
    <submittedName>
        <fullName evidence="9">Methyl-accepting chemotaxis protein</fullName>
    </submittedName>
</protein>
<dbReference type="PROSITE" id="PS50111">
    <property type="entry name" value="CHEMOTAXIS_TRANSDUC_2"/>
    <property type="match status" value="1"/>
</dbReference>
<feature type="compositionally biased region" description="Low complexity" evidence="5">
    <location>
        <begin position="557"/>
        <end position="567"/>
    </location>
</feature>
<gene>
    <name evidence="9" type="ORF">SAMN05877838_0160</name>
</gene>
<comment type="subcellular location">
    <subcellularLocation>
        <location evidence="1">Membrane</location>
    </subcellularLocation>
</comment>
<feature type="region of interest" description="Disordered" evidence="5">
    <location>
        <begin position="185"/>
        <end position="207"/>
    </location>
</feature>
<organism evidence="9 10">
    <name type="scientific">Hoeflea halophila</name>
    <dbReference type="NCBI Taxonomy" id="714899"/>
    <lineage>
        <taxon>Bacteria</taxon>
        <taxon>Pseudomonadati</taxon>
        <taxon>Pseudomonadota</taxon>
        <taxon>Alphaproteobacteria</taxon>
        <taxon>Hyphomicrobiales</taxon>
        <taxon>Rhizobiaceae</taxon>
        <taxon>Hoeflea</taxon>
    </lineage>
</organism>
<feature type="domain" description="HAMP" evidence="8">
    <location>
        <begin position="217"/>
        <end position="269"/>
    </location>
</feature>
<feature type="transmembrane region" description="Helical" evidence="6">
    <location>
        <begin position="39"/>
        <end position="57"/>
    </location>
</feature>
<feature type="region of interest" description="Disordered" evidence="5">
    <location>
        <begin position="525"/>
        <end position="567"/>
    </location>
</feature>
<dbReference type="Proteomes" id="UP000219465">
    <property type="component" value="Unassembled WGS sequence"/>
</dbReference>
<keyword evidence="6" id="KW-1133">Transmembrane helix</keyword>
<accession>A0A286HKV5</accession>
<feature type="compositionally biased region" description="Basic and acidic residues" evidence="5">
    <location>
        <begin position="190"/>
        <end position="207"/>
    </location>
</feature>
<keyword evidence="6" id="KW-0472">Membrane</keyword>
<evidence type="ECO:0000256" key="4">
    <source>
        <dbReference type="PROSITE-ProRule" id="PRU00284"/>
    </source>
</evidence>
<keyword evidence="4" id="KW-0807">Transducer</keyword>
<dbReference type="PANTHER" id="PTHR43531:SF11">
    <property type="entry name" value="METHYL-ACCEPTING CHEMOTAXIS PROTEIN 3"/>
    <property type="match status" value="1"/>
</dbReference>
<dbReference type="InterPro" id="IPR051310">
    <property type="entry name" value="MCP_chemotaxis"/>
</dbReference>